<dbReference type="Proteomes" id="UP001237642">
    <property type="component" value="Unassembled WGS sequence"/>
</dbReference>
<evidence type="ECO:0000313" key="3">
    <source>
        <dbReference type="Proteomes" id="UP001237642"/>
    </source>
</evidence>
<gene>
    <name evidence="2" type="ORF">POM88_026785</name>
</gene>
<feature type="compositionally biased region" description="Basic residues" evidence="1">
    <location>
        <begin position="179"/>
        <end position="190"/>
    </location>
</feature>
<sequence length="190" mass="21705">MAFNLNKEVLIFDINLPVSCFDDARIHIRTCITDFKDTVAVIISILIKSKINLWILDDEKHVFVVVLVELKHHGQKVLSIDAGVPLDFVEGVFNNVQPLLLEQEGCMTEKRKRAQKSLLILMLKVIRELVFTRRIQMNKVGCFIRVCKICRTEMCKWMMKACVTGDKDDNSTSSTSLKSTRHRRGGKLGV</sequence>
<evidence type="ECO:0000256" key="1">
    <source>
        <dbReference type="SAM" id="MobiDB-lite"/>
    </source>
</evidence>
<dbReference type="EMBL" id="JAUIZM010000006">
    <property type="protein sequence ID" value="KAK1380041.1"/>
    <property type="molecule type" value="Genomic_DNA"/>
</dbReference>
<protein>
    <submittedName>
        <fullName evidence="2">Uncharacterized protein</fullName>
    </submittedName>
</protein>
<evidence type="ECO:0000313" key="2">
    <source>
        <dbReference type="EMBL" id="KAK1380041.1"/>
    </source>
</evidence>
<accession>A0AAD8MNX7</accession>
<dbReference type="AlphaFoldDB" id="A0AAD8MNX7"/>
<organism evidence="2 3">
    <name type="scientific">Heracleum sosnowskyi</name>
    <dbReference type="NCBI Taxonomy" id="360622"/>
    <lineage>
        <taxon>Eukaryota</taxon>
        <taxon>Viridiplantae</taxon>
        <taxon>Streptophyta</taxon>
        <taxon>Embryophyta</taxon>
        <taxon>Tracheophyta</taxon>
        <taxon>Spermatophyta</taxon>
        <taxon>Magnoliopsida</taxon>
        <taxon>eudicotyledons</taxon>
        <taxon>Gunneridae</taxon>
        <taxon>Pentapetalae</taxon>
        <taxon>asterids</taxon>
        <taxon>campanulids</taxon>
        <taxon>Apiales</taxon>
        <taxon>Apiaceae</taxon>
        <taxon>Apioideae</taxon>
        <taxon>apioid superclade</taxon>
        <taxon>Tordylieae</taxon>
        <taxon>Tordyliinae</taxon>
        <taxon>Heracleum</taxon>
    </lineage>
</organism>
<comment type="caution">
    <text evidence="2">The sequence shown here is derived from an EMBL/GenBank/DDBJ whole genome shotgun (WGS) entry which is preliminary data.</text>
</comment>
<reference evidence="2" key="1">
    <citation type="submission" date="2023-02" db="EMBL/GenBank/DDBJ databases">
        <title>Genome of toxic invasive species Heracleum sosnowskyi carries increased number of genes despite the absence of recent whole-genome duplications.</title>
        <authorList>
            <person name="Schelkunov M."/>
            <person name="Shtratnikova V."/>
            <person name="Makarenko M."/>
            <person name="Klepikova A."/>
            <person name="Omelchenko D."/>
            <person name="Novikova G."/>
            <person name="Obukhova E."/>
            <person name="Bogdanov V."/>
            <person name="Penin A."/>
            <person name="Logacheva M."/>
        </authorList>
    </citation>
    <scope>NUCLEOTIDE SEQUENCE</scope>
    <source>
        <strain evidence="2">Hsosn_3</strain>
        <tissue evidence="2">Leaf</tissue>
    </source>
</reference>
<name>A0AAD8MNX7_9APIA</name>
<reference evidence="2" key="2">
    <citation type="submission" date="2023-05" db="EMBL/GenBank/DDBJ databases">
        <authorList>
            <person name="Schelkunov M.I."/>
        </authorList>
    </citation>
    <scope>NUCLEOTIDE SEQUENCE</scope>
    <source>
        <strain evidence="2">Hsosn_3</strain>
        <tissue evidence="2">Leaf</tissue>
    </source>
</reference>
<feature type="region of interest" description="Disordered" evidence="1">
    <location>
        <begin position="167"/>
        <end position="190"/>
    </location>
</feature>
<proteinExistence type="predicted"/>
<keyword evidence="3" id="KW-1185">Reference proteome</keyword>